<dbReference type="GO" id="GO:0000977">
    <property type="term" value="F:RNA polymerase II transcription regulatory region sequence-specific DNA binding"/>
    <property type="evidence" value="ECO:0007669"/>
    <property type="project" value="TreeGrafter"/>
</dbReference>
<dbReference type="GO" id="GO:0008270">
    <property type="term" value="F:zinc ion binding"/>
    <property type="evidence" value="ECO:0007669"/>
    <property type="project" value="InterPro"/>
</dbReference>
<name>A0A1Y2DFK7_9BASI</name>
<comment type="caution">
    <text evidence="9">The sequence shown here is derived from an EMBL/GenBank/DDBJ whole genome shotgun (WGS) entry which is preliminary data.</text>
</comment>
<dbReference type="SUPFAM" id="SSF57701">
    <property type="entry name" value="Zn2/Cys6 DNA-binding domain"/>
    <property type="match status" value="1"/>
</dbReference>
<dbReference type="InterPro" id="IPR001138">
    <property type="entry name" value="Zn2Cys6_DnaBD"/>
</dbReference>
<sequence length="260" mass="28906">MHPHHVRLPSLRTLDIAIFLNSPSSRHPRPEITYNSARPAQATTPPSSPEYASDEFTKDHKPRKLSRRACLPCQKHHTSCGNVRPCMRCVSRGHEEDCIDVPTKRGLKARKSAWDRAHRPSLSRPSPPTTFAAPPPKQLPRRVAAPTSFVEYERGSLSPTDSLPSPPLSVSTSFEPHRRHSTTSTSSSSAPSPNPRAPPPTPASPPHYTSRATVVSSKRSRTIYEPAEQGWDVPRSSQAANARSYEEWEAARRVEQARVR</sequence>
<keyword evidence="3" id="KW-0805">Transcription regulation</keyword>
<keyword evidence="10" id="KW-1185">Reference proteome</keyword>
<proteinExistence type="predicted"/>
<dbReference type="InterPro" id="IPR036864">
    <property type="entry name" value="Zn2-C6_fun-type_DNA-bd_sf"/>
</dbReference>
<feature type="compositionally biased region" description="Low complexity" evidence="8">
    <location>
        <begin position="182"/>
        <end position="191"/>
    </location>
</feature>
<evidence type="ECO:0000256" key="8">
    <source>
        <dbReference type="SAM" id="MobiDB-lite"/>
    </source>
</evidence>
<dbReference type="EMBL" id="MCGR01000080">
    <property type="protein sequence ID" value="ORY57977.1"/>
    <property type="molecule type" value="Genomic_DNA"/>
</dbReference>
<feature type="compositionally biased region" description="Pro residues" evidence="8">
    <location>
        <begin position="192"/>
        <end position="205"/>
    </location>
</feature>
<organism evidence="9 10">
    <name type="scientific">Leucosporidium creatinivorum</name>
    <dbReference type="NCBI Taxonomy" id="106004"/>
    <lineage>
        <taxon>Eukaryota</taxon>
        <taxon>Fungi</taxon>
        <taxon>Dikarya</taxon>
        <taxon>Basidiomycota</taxon>
        <taxon>Pucciniomycotina</taxon>
        <taxon>Microbotryomycetes</taxon>
        <taxon>Leucosporidiales</taxon>
        <taxon>Leucosporidium</taxon>
    </lineage>
</organism>
<feature type="compositionally biased region" description="Pro residues" evidence="8">
    <location>
        <begin position="125"/>
        <end position="138"/>
    </location>
</feature>
<dbReference type="GO" id="GO:0009267">
    <property type="term" value="P:cellular response to starvation"/>
    <property type="evidence" value="ECO:0007669"/>
    <property type="project" value="TreeGrafter"/>
</dbReference>
<evidence type="ECO:0000313" key="9">
    <source>
        <dbReference type="EMBL" id="ORY57977.1"/>
    </source>
</evidence>
<keyword evidence="6" id="KW-0539">Nucleus</keyword>
<dbReference type="CDD" id="cd00067">
    <property type="entry name" value="GAL4"/>
    <property type="match status" value="1"/>
</dbReference>
<evidence type="ECO:0000256" key="4">
    <source>
        <dbReference type="ARBA" id="ARBA00023125"/>
    </source>
</evidence>
<evidence type="ECO:0000313" key="10">
    <source>
        <dbReference type="Proteomes" id="UP000193467"/>
    </source>
</evidence>
<evidence type="ECO:0000256" key="7">
    <source>
        <dbReference type="ARBA" id="ARBA00040903"/>
    </source>
</evidence>
<keyword evidence="4" id="KW-0238">DNA-binding</keyword>
<dbReference type="Proteomes" id="UP000193467">
    <property type="component" value="Unassembled WGS sequence"/>
</dbReference>
<dbReference type="GO" id="GO:0005634">
    <property type="term" value="C:nucleus"/>
    <property type="evidence" value="ECO:0007669"/>
    <property type="project" value="TreeGrafter"/>
</dbReference>
<dbReference type="InParanoid" id="A0A1Y2DFK7"/>
<keyword evidence="5" id="KW-0804">Transcription</keyword>
<dbReference type="PANTHER" id="PTHR47659:SF1">
    <property type="entry name" value="TRANSCRIPTION ACTIVATOR OF GLUCONEOGENESIS ERT1"/>
    <property type="match status" value="1"/>
</dbReference>
<feature type="region of interest" description="Disordered" evidence="8">
    <location>
        <begin position="25"/>
        <end position="65"/>
    </location>
</feature>
<dbReference type="PANTHER" id="PTHR47659">
    <property type="entry name" value="ZN(II)2CYS6 TRANSCRIPTION FACTOR (EUROFUNG)-RELATED"/>
    <property type="match status" value="1"/>
</dbReference>
<feature type="compositionally biased region" description="Polar residues" evidence="8">
    <location>
        <begin position="33"/>
        <end position="45"/>
    </location>
</feature>
<evidence type="ECO:0000256" key="6">
    <source>
        <dbReference type="ARBA" id="ARBA00023242"/>
    </source>
</evidence>
<accession>A0A1Y2DFK7</accession>
<evidence type="ECO:0000256" key="2">
    <source>
        <dbReference type="ARBA" id="ARBA00022833"/>
    </source>
</evidence>
<gene>
    <name evidence="9" type="ORF">BCR35DRAFT_335217</name>
</gene>
<feature type="compositionally biased region" description="Low complexity" evidence="8">
    <location>
        <begin position="156"/>
        <end position="173"/>
    </location>
</feature>
<dbReference type="InterPro" id="IPR050335">
    <property type="entry name" value="ERT1_acuK_gluconeogen_tf"/>
</dbReference>
<feature type="compositionally biased region" description="Basic and acidic residues" evidence="8">
    <location>
        <begin position="244"/>
        <end position="260"/>
    </location>
</feature>
<keyword evidence="1" id="KW-0479">Metal-binding</keyword>
<protein>
    <recommendedName>
        <fullName evidence="7">Transcription activator of gluconeogenesis ERT1</fullName>
    </recommendedName>
</protein>
<dbReference type="AlphaFoldDB" id="A0A1Y2DFK7"/>
<evidence type="ECO:0000256" key="1">
    <source>
        <dbReference type="ARBA" id="ARBA00022723"/>
    </source>
</evidence>
<evidence type="ECO:0000256" key="3">
    <source>
        <dbReference type="ARBA" id="ARBA00023015"/>
    </source>
</evidence>
<keyword evidence="2" id="KW-0862">Zinc</keyword>
<evidence type="ECO:0000256" key="5">
    <source>
        <dbReference type="ARBA" id="ARBA00023163"/>
    </source>
</evidence>
<feature type="region of interest" description="Disordered" evidence="8">
    <location>
        <begin position="109"/>
        <end position="260"/>
    </location>
</feature>
<dbReference type="GO" id="GO:0000981">
    <property type="term" value="F:DNA-binding transcription factor activity, RNA polymerase II-specific"/>
    <property type="evidence" value="ECO:0007669"/>
    <property type="project" value="InterPro"/>
</dbReference>
<dbReference type="OrthoDB" id="5575144at2759"/>
<reference evidence="9 10" key="1">
    <citation type="submission" date="2016-07" db="EMBL/GenBank/DDBJ databases">
        <title>Pervasive Adenine N6-methylation of Active Genes in Fungi.</title>
        <authorList>
            <consortium name="DOE Joint Genome Institute"/>
            <person name="Mondo S.J."/>
            <person name="Dannebaum R.O."/>
            <person name="Kuo R.C."/>
            <person name="Labutti K."/>
            <person name="Haridas S."/>
            <person name="Kuo A."/>
            <person name="Salamov A."/>
            <person name="Ahrendt S.R."/>
            <person name="Lipzen A."/>
            <person name="Sullivan W."/>
            <person name="Andreopoulos W.B."/>
            <person name="Clum A."/>
            <person name="Lindquist E."/>
            <person name="Daum C."/>
            <person name="Ramamoorthy G.K."/>
            <person name="Gryganskyi A."/>
            <person name="Culley D."/>
            <person name="Magnuson J.K."/>
            <person name="James T.Y."/>
            <person name="O'Malley M.A."/>
            <person name="Stajich J.E."/>
            <person name="Spatafora J.W."/>
            <person name="Visel A."/>
            <person name="Grigoriev I.V."/>
        </authorList>
    </citation>
    <scope>NUCLEOTIDE SEQUENCE [LARGE SCALE GENOMIC DNA]</scope>
    <source>
        <strain evidence="9 10">62-1032</strain>
    </source>
</reference>